<keyword evidence="2" id="KW-0804">Transcription</keyword>
<dbReference type="InterPro" id="IPR056493">
    <property type="entry name" value="HVO_0513_N"/>
</dbReference>
<dbReference type="PANTHER" id="PTHR34236">
    <property type="entry name" value="DIMETHYL SULFOXIDE REDUCTASE TRANSCRIPTIONAL ACTIVATOR"/>
    <property type="match status" value="1"/>
</dbReference>
<protein>
    <submittedName>
        <fullName evidence="5">Helix-turn-helix domain-containing protein</fullName>
    </submittedName>
</protein>
<evidence type="ECO:0000256" key="1">
    <source>
        <dbReference type="ARBA" id="ARBA00023015"/>
    </source>
</evidence>
<dbReference type="Pfam" id="PF04967">
    <property type="entry name" value="HTH_10"/>
    <property type="match status" value="1"/>
</dbReference>
<keyword evidence="6" id="KW-1185">Reference proteome</keyword>
<gene>
    <name evidence="5" type="ORF">EGH21_03455</name>
</gene>
<feature type="domain" description="HVO-0513-like N-terminal" evidence="4">
    <location>
        <begin position="16"/>
        <end position="151"/>
    </location>
</feature>
<name>A0AAW4PM23_9EURY</name>
<evidence type="ECO:0000259" key="3">
    <source>
        <dbReference type="Pfam" id="PF04967"/>
    </source>
</evidence>
<sequence>MKYVRLSLSMAPEVRHPMHQFVVDHEGYDASYLLRGNEVGDDVQTLLFHVDGHPPDPYRAALDATDHVVEYAISTCPDETFYLYVRDRPSDTGGELVEALTTAGLVVVSPIAYRSDGTMDLTLVGPGGTVQRAVEAVPDGVGVDVREVGEYDSSRFESAAALTDRQFAAVTAAVGCGYYDDPRAGTTADVADRLDCAPGTAAEHLRKAEARVMTRLVDEDAGPASARNP</sequence>
<organism evidence="5 6">
    <name type="scientific">Haloarcula rubra</name>
    <dbReference type="NCBI Taxonomy" id="2487747"/>
    <lineage>
        <taxon>Archaea</taxon>
        <taxon>Methanobacteriati</taxon>
        <taxon>Methanobacteriota</taxon>
        <taxon>Stenosarchaea group</taxon>
        <taxon>Halobacteria</taxon>
        <taxon>Halobacteriales</taxon>
        <taxon>Haloarculaceae</taxon>
        <taxon>Haloarcula</taxon>
    </lineage>
</organism>
<dbReference type="AlphaFoldDB" id="A0AAW4PM23"/>
<dbReference type="Proteomes" id="UP001430377">
    <property type="component" value="Unassembled WGS sequence"/>
</dbReference>
<accession>A0AAW4PM23</accession>
<comment type="caution">
    <text evidence="5">The sequence shown here is derived from an EMBL/GenBank/DDBJ whole genome shotgun (WGS) entry which is preliminary data.</text>
</comment>
<reference evidence="5 6" key="1">
    <citation type="submission" date="2021-06" db="EMBL/GenBank/DDBJ databases">
        <title>Halomicroarcula sp. a new haloarchaeum isolated from saline soil.</title>
        <authorList>
            <person name="Duran-Viseras A."/>
            <person name="Sanchez-Porro C."/>
            <person name="Ventosa A."/>
        </authorList>
    </citation>
    <scope>NUCLEOTIDE SEQUENCE [LARGE SCALE GENOMIC DNA]</scope>
    <source>
        <strain evidence="5 6">F13</strain>
    </source>
</reference>
<dbReference type="Pfam" id="PF24278">
    <property type="entry name" value="HVO_0513_N"/>
    <property type="match status" value="1"/>
</dbReference>
<evidence type="ECO:0000256" key="2">
    <source>
        <dbReference type="ARBA" id="ARBA00023163"/>
    </source>
</evidence>
<dbReference type="EMBL" id="RKLR01000001">
    <property type="protein sequence ID" value="MBX0322083.1"/>
    <property type="molecule type" value="Genomic_DNA"/>
</dbReference>
<evidence type="ECO:0000259" key="4">
    <source>
        <dbReference type="Pfam" id="PF24278"/>
    </source>
</evidence>
<evidence type="ECO:0000313" key="5">
    <source>
        <dbReference type="EMBL" id="MBX0322083.1"/>
    </source>
</evidence>
<evidence type="ECO:0000313" key="6">
    <source>
        <dbReference type="Proteomes" id="UP001430377"/>
    </source>
</evidence>
<dbReference type="InterPro" id="IPR007050">
    <property type="entry name" value="HTH_bacterioopsin"/>
</dbReference>
<dbReference type="RefSeq" id="WP_220617063.1">
    <property type="nucleotide sequence ID" value="NZ_RKLR01000001.1"/>
</dbReference>
<proteinExistence type="predicted"/>
<dbReference type="PANTHER" id="PTHR34236:SF1">
    <property type="entry name" value="DIMETHYL SULFOXIDE REDUCTASE TRANSCRIPTIONAL ACTIVATOR"/>
    <property type="match status" value="1"/>
</dbReference>
<feature type="domain" description="HTH bat-type" evidence="3">
    <location>
        <begin position="162"/>
        <end position="214"/>
    </location>
</feature>
<keyword evidence="1" id="KW-0805">Transcription regulation</keyword>